<sequence length="57" mass="7171">MVKYEFLNINTLNHWLMEMRGNREFRKYVVNPTPKLVWINLEGFHQFLLYKQHKNYK</sequence>
<accession>R3TPJ2</accession>
<dbReference type="HOGENOM" id="CLU_181392_1_0_9"/>
<dbReference type="Proteomes" id="UP000013785">
    <property type="component" value="Unassembled WGS sequence"/>
</dbReference>
<organism evidence="1 2">
    <name type="scientific">Enterococcus phoeniculicola ATCC BAA-412</name>
    <dbReference type="NCBI Taxonomy" id="1158610"/>
    <lineage>
        <taxon>Bacteria</taxon>
        <taxon>Bacillati</taxon>
        <taxon>Bacillota</taxon>
        <taxon>Bacilli</taxon>
        <taxon>Lactobacillales</taxon>
        <taxon>Enterococcaceae</taxon>
        <taxon>Enterococcus</taxon>
    </lineage>
</organism>
<evidence type="ECO:0008006" key="3">
    <source>
        <dbReference type="Google" id="ProtNLM"/>
    </source>
</evidence>
<evidence type="ECO:0000313" key="2">
    <source>
        <dbReference type="Proteomes" id="UP000013785"/>
    </source>
</evidence>
<gene>
    <name evidence="1" type="ORF">UC3_01945</name>
</gene>
<comment type="caution">
    <text evidence="1">The sequence shown here is derived from an EMBL/GenBank/DDBJ whole genome shotgun (WGS) entry which is preliminary data.</text>
</comment>
<protein>
    <recommendedName>
        <fullName evidence="3">Excisionase</fullName>
    </recommendedName>
</protein>
<evidence type="ECO:0000313" key="1">
    <source>
        <dbReference type="EMBL" id="EOL42968.1"/>
    </source>
</evidence>
<keyword evidence="2" id="KW-1185">Reference proteome</keyword>
<dbReference type="PATRIC" id="fig|1158610.3.peg.1939"/>
<dbReference type="EMBL" id="AJAT01000016">
    <property type="protein sequence ID" value="EOL42968.1"/>
    <property type="molecule type" value="Genomic_DNA"/>
</dbReference>
<reference evidence="1 2" key="1">
    <citation type="submission" date="2013-02" db="EMBL/GenBank/DDBJ databases">
        <title>The Genome Sequence of Enterococcus phoeniculicola BAA-412.</title>
        <authorList>
            <consortium name="The Broad Institute Genome Sequencing Platform"/>
            <consortium name="The Broad Institute Genome Sequencing Center for Infectious Disease"/>
            <person name="Earl A.M."/>
            <person name="Gilmore M.S."/>
            <person name="Lebreton F."/>
            <person name="Walker B."/>
            <person name="Young S.K."/>
            <person name="Zeng Q."/>
            <person name="Gargeya S."/>
            <person name="Fitzgerald M."/>
            <person name="Haas B."/>
            <person name="Abouelleil A."/>
            <person name="Alvarado L."/>
            <person name="Arachchi H.M."/>
            <person name="Berlin A.M."/>
            <person name="Chapman S.B."/>
            <person name="Dewar J."/>
            <person name="Goldberg J."/>
            <person name="Griggs A."/>
            <person name="Gujja S."/>
            <person name="Hansen M."/>
            <person name="Howarth C."/>
            <person name="Imamovic A."/>
            <person name="Larimer J."/>
            <person name="McCowan C."/>
            <person name="Murphy C."/>
            <person name="Neiman D."/>
            <person name="Pearson M."/>
            <person name="Priest M."/>
            <person name="Roberts A."/>
            <person name="Saif S."/>
            <person name="Shea T."/>
            <person name="Sisk P."/>
            <person name="Sykes S."/>
            <person name="Wortman J."/>
            <person name="Nusbaum C."/>
            <person name="Birren B."/>
        </authorList>
    </citation>
    <scope>NUCLEOTIDE SEQUENCE [LARGE SCALE GENOMIC DNA]</scope>
    <source>
        <strain evidence="1 2">ATCC BAA-412</strain>
    </source>
</reference>
<dbReference type="eggNOG" id="ENOG5033Z1N">
    <property type="taxonomic scope" value="Bacteria"/>
</dbReference>
<proteinExistence type="predicted"/>
<name>R3TPJ2_9ENTE</name>
<dbReference type="AlphaFoldDB" id="R3TPJ2"/>